<sequence length="342" mass="40763">MNEINEILSNKYKLNKYQYLKKLKGVEFNERMKLEFALRDTKNIEASDYLTFIYNKKKKNNELINNESFQELLRAAKNINFFSLNILNIEVYKHELISADLFEVFEYLIKTNSENNKQNITNYNYRKVNDNTTEEVYNDYEYYFYINETIDKYDIRHKYFYHALPYYEENFSKEEDVITKINQSPEKYYQGTEIQLKSNLIFDNNVNLKINLAMPENELIDYIKKLSALYKHGKITKKMAIEENYKTIFNVIGKKYVTDPKEFQKLLFIYDMHHTPEVNKNVTALFKELNKLLKMSVETNETSNEQKENISGLKKDPLKGNGLADLSGKFKKALANQLYLEL</sequence>
<organism evidence="1 2">
    <name type="scientific">Aliarcobacter cryaerophilus</name>
    <dbReference type="NCBI Taxonomy" id="28198"/>
    <lineage>
        <taxon>Bacteria</taxon>
        <taxon>Pseudomonadati</taxon>
        <taxon>Campylobacterota</taxon>
        <taxon>Epsilonproteobacteria</taxon>
        <taxon>Campylobacterales</taxon>
        <taxon>Arcobacteraceae</taxon>
        <taxon>Aliarcobacter</taxon>
    </lineage>
</organism>
<accession>A0AA46NGZ2</accession>
<gene>
    <name evidence="1" type="ORF">NGX11_08975</name>
</gene>
<protein>
    <submittedName>
        <fullName evidence="1">Uncharacterized protein</fullName>
    </submittedName>
</protein>
<dbReference type="EMBL" id="CP099556">
    <property type="protein sequence ID" value="UYF43017.1"/>
    <property type="molecule type" value="Genomic_DNA"/>
</dbReference>
<proteinExistence type="predicted"/>
<evidence type="ECO:0000313" key="1">
    <source>
        <dbReference type="EMBL" id="UYF43017.1"/>
    </source>
</evidence>
<evidence type="ECO:0000313" key="2">
    <source>
        <dbReference type="Proteomes" id="UP001164100"/>
    </source>
</evidence>
<dbReference type="Proteomes" id="UP001164100">
    <property type="component" value="Chromosome"/>
</dbReference>
<name>A0AA46NGZ2_9BACT</name>
<dbReference type="RefSeq" id="WP_263514376.1">
    <property type="nucleotide sequence ID" value="NZ_CP099556.1"/>
</dbReference>
<reference evidence="1" key="1">
    <citation type="journal article" date="2022" name="Front. Microbiol.">
        <title>Species classification and novel plasmid identifications in Arcobacter cryaerophilus and Arcobacter cryaerophilus-like organisms.</title>
        <authorList>
            <person name="Zhou G."/>
            <person name="Wang M."/>
            <person name="Wang H."/>
            <person name="Chen X."/>
            <person name="Gu Y."/>
            <person name="Shao Z."/>
            <person name="Zhang J."/>
            <person name="Zhang M."/>
        </authorList>
    </citation>
    <scope>NUCLEOTIDE SEQUENCE</scope>
    <source>
        <strain evidence="1">ICDCAC48</strain>
    </source>
</reference>
<dbReference type="AlphaFoldDB" id="A0AA46NGZ2"/>